<gene>
    <name evidence="10" type="ORF">CB5_LOCUS21927</name>
</gene>
<evidence type="ECO:0000313" key="10">
    <source>
        <dbReference type="EMBL" id="CAD1838716.1"/>
    </source>
</evidence>
<evidence type="ECO:0000256" key="5">
    <source>
        <dbReference type="ARBA" id="ARBA00022989"/>
    </source>
</evidence>
<feature type="transmembrane region" description="Helical" evidence="9">
    <location>
        <begin position="109"/>
        <end position="130"/>
    </location>
</feature>
<dbReference type="GO" id="GO:0016020">
    <property type="term" value="C:membrane"/>
    <property type="evidence" value="ECO:0007669"/>
    <property type="project" value="UniProtKB-SubCell"/>
</dbReference>
<comment type="subcellular location">
    <subcellularLocation>
        <location evidence="1">Membrane</location>
        <topology evidence="1">Multi-pass membrane protein</topology>
    </subcellularLocation>
</comment>
<keyword evidence="6" id="KW-0406">Ion transport</keyword>
<feature type="transmembrane region" description="Helical" evidence="9">
    <location>
        <begin position="14"/>
        <end position="32"/>
    </location>
</feature>
<dbReference type="PANTHER" id="PTHR31086">
    <property type="entry name" value="ALUMINUM-ACTIVATED MALATE TRANSPORTER 10"/>
    <property type="match status" value="1"/>
</dbReference>
<dbReference type="GO" id="GO:0015743">
    <property type="term" value="P:malate transport"/>
    <property type="evidence" value="ECO:0007669"/>
    <property type="project" value="InterPro"/>
</dbReference>
<feature type="transmembrane region" description="Helical" evidence="9">
    <location>
        <begin position="83"/>
        <end position="102"/>
    </location>
</feature>
<accession>A0A6V7Q784</accession>
<evidence type="ECO:0000256" key="1">
    <source>
        <dbReference type="ARBA" id="ARBA00004141"/>
    </source>
</evidence>
<feature type="transmembrane region" description="Helical" evidence="9">
    <location>
        <begin position="194"/>
        <end position="216"/>
    </location>
</feature>
<protein>
    <recommendedName>
        <fullName evidence="11">Aluminum-activated malate transporter 1</fullName>
    </recommendedName>
</protein>
<evidence type="ECO:0000256" key="4">
    <source>
        <dbReference type="ARBA" id="ARBA00022692"/>
    </source>
</evidence>
<dbReference type="GO" id="GO:0034220">
    <property type="term" value="P:monoatomic ion transmembrane transport"/>
    <property type="evidence" value="ECO:0007669"/>
    <property type="project" value="UniProtKB-KW"/>
</dbReference>
<organism evidence="10">
    <name type="scientific">Ananas comosus var. bracteatus</name>
    <name type="common">red pineapple</name>
    <dbReference type="NCBI Taxonomy" id="296719"/>
    <lineage>
        <taxon>Eukaryota</taxon>
        <taxon>Viridiplantae</taxon>
        <taxon>Streptophyta</taxon>
        <taxon>Embryophyta</taxon>
        <taxon>Tracheophyta</taxon>
        <taxon>Spermatophyta</taxon>
        <taxon>Magnoliopsida</taxon>
        <taxon>Liliopsida</taxon>
        <taxon>Poales</taxon>
        <taxon>Bromeliaceae</taxon>
        <taxon>Bromelioideae</taxon>
        <taxon>Ananas</taxon>
    </lineage>
</organism>
<feature type="transmembrane region" description="Helical" evidence="9">
    <location>
        <begin position="162"/>
        <end position="182"/>
    </location>
</feature>
<dbReference type="Pfam" id="PF11744">
    <property type="entry name" value="ALMT"/>
    <property type="match status" value="1"/>
</dbReference>
<evidence type="ECO:0000256" key="6">
    <source>
        <dbReference type="ARBA" id="ARBA00023065"/>
    </source>
</evidence>
<proteinExistence type="inferred from homology"/>
<name>A0A6V7Q784_ANACO</name>
<evidence type="ECO:0000256" key="2">
    <source>
        <dbReference type="ARBA" id="ARBA00007079"/>
    </source>
</evidence>
<sequence length="454" mass="50217">MDTAKLNHNNNNNIHAITLEPCNCLVATAALMPLMSFFKKLKKLAEDDPRRVIHSIKVGLGLSLVSVFYYVTPLFKSTFKDCTMWAVITVVLVMEFTVGGALTKGLNRALATFLASVMGVGAHHLAVIFGEKGEPFILGSLVFIIAVAATFLRFVPELRTRYDYGVLIFILTFCLVAVSSYREENLLLLACQRSLTIVTGVLVALVTSILLFPVWAGEDLHKMTAYNLQKLAAFLEGLGTEYFAEKDENGNSGRTRPSEAYKSVLNSKSSEDSLINNARWEPVHGKFRFKHPWKEYTKIGVLSRQCAYTMHMLHAHINKAESQTPFGLELCRRIRSPCMNLSLALSDTLKELASSILSMTTRSSATEHMAKACTATDQLKTSLLNDCELSTVLHAATIVSLLVEITECIRQIRVSVEELAALAQFKSPEVAMNVATVRPIVDIEVNHVSVVVEQ</sequence>
<evidence type="ECO:0000256" key="8">
    <source>
        <dbReference type="ARBA" id="ARBA00023303"/>
    </source>
</evidence>
<comment type="similarity">
    <text evidence="2">Belongs to the aromatic acid exporter (TC 2.A.85) family.</text>
</comment>
<keyword evidence="4 9" id="KW-0812">Transmembrane</keyword>
<keyword evidence="8" id="KW-0407">Ion channel</keyword>
<reference evidence="10" key="1">
    <citation type="submission" date="2020-07" db="EMBL/GenBank/DDBJ databases">
        <authorList>
            <person name="Lin J."/>
        </authorList>
    </citation>
    <scope>NUCLEOTIDE SEQUENCE</scope>
</reference>
<keyword evidence="5 9" id="KW-1133">Transmembrane helix</keyword>
<dbReference type="EMBL" id="LR862133">
    <property type="protein sequence ID" value="CAD1838716.1"/>
    <property type="molecule type" value="Genomic_DNA"/>
</dbReference>
<evidence type="ECO:0000256" key="9">
    <source>
        <dbReference type="SAM" id="Phobius"/>
    </source>
</evidence>
<feature type="transmembrane region" description="Helical" evidence="9">
    <location>
        <begin position="136"/>
        <end position="155"/>
    </location>
</feature>
<keyword evidence="7 9" id="KW-0472">Membrane</keyword>
<evidence type="ECO:0000256" key="3">
    <source>
        <dbReference type="ARBA" id="ARBA00022448"/>
    </source>
</evidence>
<feature type="transmembrane region" description="Helical" evidence="9">
    <location>
        <begin position="52"/>
        <end position="71"/>
    </location>
</feature>
<dbReference type="AlphaFoldDB" id="A0A6V7Q784"/>
<evidence type="ECO:0000256" key="7">
    <source>
        <dbReference type="ARBA" id="ARBA00023136"/>
    </source>
</evidence>
<keyword evidence="3" id="KW-0813">Transport</keyword>
<dbReference type="InterPro" id="IPR020966">
    <property type="entry name" value="ALMT"/>
</dbReference>
<evidence type="ECO:0008006" key="11">
    <source>
        <dbReference type="Google" id="ProtNLM"/>
    </source>
</evidence>